<dbReference type="Proteomes" id="UP000295525">
    <property type="component" value="Unassembled WGS sequence"/>
</dbReference>
<feature type="transmembrane region" description="Helical" evidence="4">
    <location>
        <begin position="254"/>
        <end position="279"/>
    </location>
</feature>
<evidence type="ECO:0000256" key="4">
    <source>
        <dbReference type="SAM" id="Phobius"/>
    </source>
</evidence>
<feature type="transmembrane region" description="Helical" evidence="4">
    <location>
        <begin position="224"/>
        <end position="247"/>
    </location>
</feature>
<feature type="transmembrane region" description="Helical" evidence="4">
    <location>
        <begin position="355"/>
        <end position="374"/>
    </location>
</feature>
<dbReference type="InterPro" id="IPR036259">
    <property type="entry name" value="MFS_trans_sf"/>
</dbReference>
<dbReference type="RefSeq" id="WP_132581947.1">
    <property type="nucleotide sequence ID" value="NZ_SMAJ01000006.1"/>
</dbReference>
<dbReference type="PROSITE" id="PS50850">
    <property type="entry name" value="MFS"/>
    <property type="match status" value="1"/>
</dbReference>
<dbReference type="OrthoDB" id="8724598at2"/>
<evidence type="ECO:0000256" key="2">
    <source>
        <dbReference type="ARBA" id="ARBA00022989"/>
    </source>
</evidence>
<dbReference type="PANTHER" id="PTHR23527:SF1">
    <property type="entry name" value="BLL3282 PROTEIN"/>
    <property type="match status" value="1"/>
</dbReference>
<dbReference type="InterPro" id="IPR011701">
    <property type="entry name" value="MFS"/>
</dbReference>
<keyword evidence="2 4" id="KW-1133">Transmembrane helix</keyword>
<dbReference type="InterPro" id="IPR020846">
    <property type="entry name" value="MFS_dom"/>
</dbReference>
<proteinExistence type="predicted"/>
<dbReference type="PANTHER" id="PTHR23527">
    <property type="entry name" value="BLL3282 PROTEIN"/>
    <property type="match status" value="1"/>
</dbReference>
<sequence>MRRVFPAWAVPVIAILVLQTTTSFLTRLIPIAFPAMMEPLGWDGSWIGYLTAATTIGALFILIVGTTLIRQIGGIRAVQLGLLIGAASVVLFFFPSLILALIASFMIGLSYGTASPAGSEVLQRFSPPESRNLVFSIKQAGVPLGGVIAGLAIPPLIDIAGWRIALLVAALLVVVTTCLTWRLHGRVDEPAARAKTYTWPNRHTIRNLGIPLKALARGPGLPKLATVGFLLATTQSCWFTFMVIYLVDDLHYSLSLAGVVFAIMQAAGVAGRIALGWFADRIGSAPLTLTITAVGSALTTLLLGFSTEAWPLWAMILLSAAAGATAASWNGVQIAEVARRSPPELVGETAAGSSIVVYLANMVAPVAFAAFVAITGRFDHAFVAIAVFSLLSIVFLIGLDGKEIKVGENA</sequence>
<evidence type="ECO:0000313" key="7">
    <source>
        <dbReference type="Proteomes" id="UP000295525"/>
    </source>
</evidence>
<feature type="transmembrane region" description="Helical" evidence="4">
    <location>
        <begin position="164"/>
        <end position="183"/>
    </location>
</feature>
<gene>
    <name evidence="6" type="ORF">EDC26_10614</name>
</gene>
<dbReference type="GO" id="GO:0022857">
    <property type="term" value="F:transmembrane transporter activity"/>
    <property type="evidence" value="ECO:0007669"/>
    <property type="project" value="InterPro"/>
</dbReference>
<keyword evidence="7" id="KW-1185">Reference proteome</keyword>
<evidence type="ECO:0000256" key="1">
    <source>
        <dbReference type="ARBA" id="ARBA00022692"/>
    </source>
</evidence>
<feature type="domain" description="Major facilitator superfamily (MFS) profile" evidence="5">
    <location>
        <begin position="11"/>
        <end position="404"/>
    </location>
</feature>
<reference evidence="6 7" key="1">
    <citation type="submission" date="2019-03" db="EMBL/GenBank/DDBJ databases">
        <title>Genomic Encyclopedia of Type Strains, Phase IV (KMG-IV): sequencing the most valuable type-strain genomes for metagenomic binning, comparative biology and taxonomic classification.</title>
        <authorList>
            <person name="Goeker M."/>
        </authorList>
    </citation>
    <scope>NUCLEOTIDE SEQUENCE [LARGE SCALE GENOMIC DNA]</scope>
    <source>
        <strain evidence="6 7">DSM 24591</strain>
    </source>
</reference>
<dbReference type="Gene3D" id="1.20.1250.20">
    <property type="entry name" value="MFS general substrate transporter like domains"/>
    <property type="match status" value="2"/>
</dbReference>
<accession>A0A4R3M2E6</accession>
<dbReference type="AlphaFoldDB" id="A0A4R3M2E6"/>
<dbReference type="InterPro" id="IPR052952">
    <property type="entry name" value="MFS-Transporter"/>
</dbReference>
<protein>
    <submittedName>
        <fullName evidence="6">Sugar phosphate permease</fullName>
    </submittedName>
</protein>
<name>A0A4R3M2E6_9BURK</name>
<organism evidence="6 7">
    <name type="scientific">Paralcaligenes ureilyticus</name>
    <dbReference type="NCBI Taxonomy" id="627131"/>
    <lineage>
        <taxon>Bacteria</taxon>
        <taxon>Pseudomonadati</taxon>
        <taxon>Pseudomonadota</taxon>
        <taxon>Betaproteobacteria</taxon>
        <taxon>Burkholderiales</taxon>
        <taxon>Alcaligenaceae</taxon>
        <taxon>Paralcaligenes</taxon>
    </lineage>
</organism>
<feature type="transmembrane region" description="Helical" evidence="4">
    <location>
        <begin position="80"/>
        <end position="113"/>
    </location>
</feature>
<dbReference type="EMBL" id="SMAJ01000006">
    <property type="protein sequence ID" value="TCT07290.1"/>
    <property type="molecule type" value="Genomic_DNA"/>
</dbReference>
<keyword evidence="1 4" id="KW-0812">Transmembrane</keyword>
<feature type="transmembrane region" description="Helical" evidence="4">
    <location>
        <begin position="381"/>
        <end position="399"/>
    </location>
</feature>
<feature type="transmembrane region" description="Helical" evidence="4">
    <location>
        <begin position="47"/>
        <end position="68"/>
    </location>
</feature>
<comment type="caution">
    <text evidence="6">The sequence shown here is derived from an EMBL/GenBank/DDBJ whole genome shotgun (WGS) entry which is preliminary data.</text>
</comment>
<evidence type="ECO:0000259" key="5">
    <source>
        <dbReference type="PROSITE" id="PS50850"/>
    </source>
</evidence>
<feature type="transmembrane region" description="Helical" evidence="4">
    <location>
        <begin position="285"/>
        <end position="305"/>
    </location>
</feature>
<feature type="transmembrane region" description="Helical" evidence="4">
    <location>
        <begin position="312"/>
        <end position="335"/>
    </location>
</feature>
<dbReference type="Pfam" id="PF07690">
    <property type="entry name" value="MFS_1"/>
    <property type="match status" value="1"/>
</dbReference>
<evidence type="ECO:0000313" key="6">
    <source>
        <dbReference type="EMBL" id="TCT07290.1"/>
    </source>
</evidence>
<dbReference type="SUPFAM" id="SSF103473">
    <property type="entry name" value="MFS general substrate transporter"/>
    <property type="match status" value="1"/>
</dbReference>
<keyword evidence="3 4" id="KW-0472">Membrane</keyword>
<evidence type="ECO:0000256" key="3">
    <source>
        <dbReference type="ARBA" id="ARBA00023136"/>
    </source>
</evidence>